<proteinExistence type="predicted"/>
<keyword evidence="4" id="KW-1185">Reference proteome</keyword>
<dbReference type="VEuPathDB" id="ToxoDB:BESB_015370"/>
<feature type="compositionally biased region" description="Basic and acidic residues" evidence="1">
    <location>
        <begin position="188"/>
        <end position="203"/>
    </location>
</feature>
<organism evidence="3 4">
    <name type="scientific">Besnoitia besnoiti</name>
    <name type="common">Apicomplexan protozoan</name>
    <dbReference type="NCBI Taxonomy" id="94643"/>
    <lineage>
        <taxon>Eukaryota</taxon>
        <taxon>Sar</taxon>
        <taxon>Alveolata</taxon>
        <taxon>Apicomplexa</taxon>
        <taxon>Conoidasida</taxon>
        <taxon>Coccidia</taxon>
        <taxon>Eucoccidiorida</taxon>
        <taxon>Eimeriorina</taxon>
        <taxon>Sarcocystidae</taxon>
        <taxon>Besnoitia</taxon>
    </lineage>
</organism>
<dbReference type="Gene3D" id="2.30.29.30">
    <property type="entry name" value="Pleckstrin-homology domain (PH domain)/Phosphotyrosine-binding domain (PTB)"/>
    <property type="match status" value="1"/>
</dbReference>
<protein>
    <recommendedName>
        <fullName evidence="2">PH domain-containing protein</fullName>
    </recommendedName>
</protein>
<evidence type="ECO:0000313" key="4">
    <source>
        <dbReference type="Proteomes" id="UP000224006"/>
    </source>
</evidence>
<dbReference type="OrthoDB" id="331766at2759"/>
<dbReference type="SUPFAM" id="SSF50729">
    <property type="entry name" value="PH domain-like"/>
    <property type="match status" value="1"/>
</dbReference>
<evidence type="ECO:0000259" key="2">
    <source>
        <dbReference type="PROSITE" id="PS50003"/>
    </source>
</evidence>
<comment type="caution">
    <text evidence="3">The sequence shown here is derived from an EMBL/GenBank/DDBJ whole genome shotgun (WGS) entry which is preliminary data.</text>
</comment>
<evidence type="ECO:0000313" key="3">
    <source>
        <dbReference type="EMBL" id="PFH32924.1"/>
    </source>
</evidence>
<dbReference type="PROSITE" id="PS50003">
    <property type="entry name" value="PH_DOMAIN"/>
    <property type="match status" value="1"/>
</dbReference>
<feature type="compositionally biased region" description="Low complexity" evidence="1">
    <location>
        <begin position="270"/>
        <end position="282"/>
    </location>
</feature>
<feature type="compositionally biased region" description="Polar residues" evidence="1">
    <location>
        <begin position="251"/>
        <end position="261"/>
    </location>
</feature>
<dbReference type="EMBL" id="NWUJ01000010">
    <property type="protein sequence ID" value="PFH32924.1"/>
    <property type="molecule type" value="Genomic_DNA"/>
</dbReference>
<dbReference type="RefSeq" id="XP_029216933.1">
    <property type="nucleotide sequence ID" value="XM_029360266.1"/>
</dbReference>
<feature type="domain" description="PH" evidence="2">
    <location>
        <begin position="1"/>
        <end position="124"/>
    </location>
</feature>
<dbReference type="Proteomes" id="UP000224006">
    <property type="component" value="Chromosome IX"/>
</dbReference>
<dbReference type="InterPro" id="IPR011993">
    <property type="entry name" value="PH-like_dom_sf"/>
</dbReference>
<feature type="region of interest" description="Disordered" evidence="1">
    <location>
        <begin position="28"/>
        <end position="64"/>
    </location>
</feature>
<feature type="compositionally biased region" description="Basic and acidic residues" evidence="1">
    <location>
        <begin position="213"/>
        <end position="222"/>
    </location>
</feature>
<reference evidence="3 4" key="1">
    <citation type="submission" date="2017-09" db="EMBL/GenBank/DDBJ databases">
        <title>Genome sequencing of Besnoitia besnoiti strain Bb-Ger1.</title>
        <authorList>
            <person name="Schares G."/>
            <person name="Venepally P."/>
            <person name="Lorenzi H.A."/>
        </authorList>
    </citation>
    <scope>NUCLEOTIDE SEQUENCE [LARGE SCALE GENOMIC DNA]</scope>
    <source>
        <strain evidence="3 4">Bb-Ger1</strain>
    </source>
</reference>
<gene>
    <name evidence="3" type="ORF">BESB_015370</name>
</gene>
<accession>A0A2A9M6V6</accession>
<feature type="region of interest" description="Disordered" evidence="1">
    <location>
        <begin position="188"/>
        <end position="229"/>
    </location>
</feature>
<sequence length="367" mass="40318">MEDNDVLEWKARRCVLRAEALWYTDAEEAAPVSPSSASSTSPSASSVFSSSASPSSSSSPVSPLAKKGGVRWSFIPLRDCVQLVAPPHDAQSFLLQTRERSHYWRAKSQSERDAWLLSLATQCVSVREGDLLRDVELRIREGEKKRSSAALKCLESTYTLDGALALSDTQELFEGFVVDFFRTASERSARARGRSQADARREEDETEAGSQRGDGETPHDSGSDDEAPPKFTLEQVLRYIRGFDPRAHSGEQATDMENPSGASAERGACEEAPTAAEASAADTRAKETDKSQGPGAHAPSDTQREQREKKEIHRWLEEVIFPKFMGSPIIQRRVVQLAASRSVVSWGCDPLRSPLLCSLEHTGGFSR</sequence>
<dbReference type="KEGG" id="bbes:BESB_015370"/>
<feature type="region of interest" description="Disordered" evidence="1">
    <location>
        <begin position="245"/>
        <end position="309"/>
    </location>
</feature>
<dbReference type="AlphaFoldDB" id="A0A2A9M6V6"/>
<dbReference type="InterPro" id="IPR001849">
    <property type="entry name" value="PH_domain"/>
</dbReference>
<dbReference type="CDD" id="cd00821">
    <property type="entry name" value="PH"/>
    <property type="match status" value="1"/>
</dbReference>
<evidence type="ECO:0000256" key="1">
    <source>
        <dbReference type="SAM" id="MobiDB-lite"/>
    </source>
</evidence>
<dbReference type="GeneID" id="40306598"/>
<name>A0A2A9M6V6_BESBE</name>
<feature type="compositionally biased region" description="Low complexity" evidence="1">
    <location>
        <begin position="29"/>
        <end position="63"/>
    </location>
</feature>